<name>J3EUE2_9EURY</name>
<dbReference type="SUPFAM" id="SSF89796">
    <property type="entry name" value="CoA-transferase family III (CaiB/BaiF)"/>
    <property type="match status" value="1"/>
</dbReference>
<dbReference type="InterPro" id="IPR003673">
    <property type="entry name" value="CoA-Trfase_fam_III"/>
</dbReference>
<dbReference type="InterPro" id="IPR044855">
    <property type="entry name" value="CoA-Trfase_III_dom3_sf"/>
</dbReference>
<dbReference type="Proteomes" id="UP000007813">
    <property type="component" value="Unassembled WGS sequence"/>
</dbReference>
<dbReference type="Gene3D" id="3.30.1540.10">
    <property type="entry name" value="formyl-coa transferase, domain 3"/>
    <property type="match status" value="1"/>
</dbReference>
<dbReference type="PANTHER" id="PTHR48207:SF3">
    <property type="entry name" value="SUCCINATE--HYDROXYMETHYLGLUTARATE COA-TRANSFERASE"/>
    <property type="match status" value="1"/>
</dbReference>
<accession>J3EUE2</accession>
<dbReference type="Pfam" id="PF02515">
    <property type="entry name" value="CoA_transf_3"/>
    <property type="match status" value="1"/>
</dbReference>
<dbReference type="AlphaFoldDB" id="J3EUE2"/>
<gene>
    <name evidence="2" type="ORF">HSB1_34140</name>
</gene>
<dbReference type="PANTHER" id="PTHR48207">
    <property type="entry name" value="SUCCINATE--HYDROXYMETHYLGLUTARATE COA-TRANSFERASE"/>
    <property type="match status" value="1"/>
</dbReference>
<dbReference type="InterPro" id="IPR023606">
    <property type="entry name" value="CoA-Trfase_III_dom_1_sf"/>
</dbReference>
<dbReference type="EMBL" id="ALJD01000009">
    <property type="protein sequence ID" value="EJN57997.1"/>
    <property type="molecule type" value="Genomic_DNA"/>
</dbReference>
<reference evidence="2 3" key="1">
    <citation type="journal article" date="2012" name="J. Bacteriol.">
        <title>Draft Genome Sequence of the Extremely Halophilic Archaeon Halogranum salarium B-1T.</title>
        <authorList>
            <person name="Kim K.K."/>
            <person name="Lee K.C."/>
            <person name="Lee J.S."/>
        </authorList>
    </citation>
    <scope>NUCLEOTIDE SEQUENCE [LARGE SCALE GENOMIC DNA]</scope>
    <source>
        <strain evidence="2 3">B-1</strain>
    </source>
</reference>
<dbReference type="InterPro" id="IPR050483">
    <property type="entry name" value="CoA-transferase_III_domain"/>
</dbReference>
<dbReference type="Gene3D" id="3.40.50.10540">
    <property type="entry name" value="Crotonobetainyl-coa:carnitine coa-transferase, domain 1"/>
    <property type="match status" value="1"/>
</dbReference>
<dbReference type="GO" id="GO:0008410">
    <property type="term" value="F:CoA-transferase activity"/>
    <property type="evidence" value="ECO:0007669"/>
    <property type="project" value="TreeGrafter"/>
</dbReference>
<evidence type="ECO:0000313" key="2">
    <source>
        <dbReference type="EMBL" id="EJN57997.1"/>
    </source>
</evidence>
<proteinExistence type="predicted"/>
<evidence type="ECO:0000313" key="3">
    <source>
        <dbReference type="Proteomes" id="UP000007813"/>
    </source>
</evidence>
<comment type="caution">
    <text evidence="2">The sequence shown here is derived from an EMBL/GenBank/DDBJ whole genome shotgun (WGS) entry which is preliminary data.</text>
</comment>
<dbReference type="PATRIC" id="fig|1210908.3.peg.3253"/>
<organism evidence="2 3">
    <name type="scientific">Halogranum salarium B-1</name>
    <dbReference type="NCBI Taxonomy" id="1210908"/>
    <lineage>
        <taxon>Archaea</taxon>
        <taxon>Methanobacteriati</taxon>
        <taxon>Methanobacteriota</taxon>
        <taxon>Stenosarchaea group</taxon>
        <taxon>Halobacteria</taxon>
        <taxon>Halobacteriales</taxon>
        <taxon>Haloferacaceae</taxon>
    </lineage>
</organism>
<evidence type="ECO:0000256" key="1">
    <source>
        <dbReference type="ARBA" id="ARBA00022679"/>
    </source>
</evidence>
<keyword evidence="1" id="KW-0808">Transferase</keyword>
<sequence length="443" mass="49119">MILYEYENREQDRIDGGSDRNDEIDAHHDCTEYTGEPRMTARERQGPLDGLRVIDMSGMISGAFATTMMGDFGADVVMIEHPKVGDPIREWPQKTDDGSSLSWKSLGRNKRCVTLDLGDERGRAIALDLIEDADVVFENFRPGTMERWGLGPDDIHEVNERAIMVRLSGYGQTGPKSQKPGFGTIAEGISGWAHANGFPDREPLLPPVSLADLTAAQFALQATMMAVYERDLGRGGSGKGQVIDVSLTEPLWRLFFGEVEAYDRQGHVRERTGNRHPNTAPRNIYETADGYMTLSASNQKIFERVANSIDRPDLIDDPRFADNATRVKNVDALDAEIEAWTREHTTEEAIEILEANDAIVGPVYDMADIFDDEQFQARDAIIEVTDPDVGDIKTFAPTPKFSRTPGEVEFMGPQHGEHNSEVYGDELGLSADELADLRADGVI</sequence>
<protein>
    <recommendedName>
        <fullName evidence="4">L-carnitine dehydratase/bile acid-inducible protein F</fullName>
    </recommendedName>
</protein>
<dbReference type="eggNOG" id="arCOG02304">
    <property type="taxonomic scope" value="Archaea"/>
</dbReference>
<evidence type="ECO:0008006" key="4">
    <source>
        <dbReference type="Google" id="ProtNLM"/>
    </source>
</evidence>